<dbReference type="EMBL" id="GEDC01026888">
    <property type="protein sequence ID" value="JAS10410.1"/>
    <property type="molecule type" value="Transcribed_RNA"/>
</dbReference>
<sequence>IATTLNRESSIKKSATSLDADPETDNLVEEVYVAEDSWIQNHGLQVKDVTDSSDYLEHGKFHAKVFIIPDDESLQGTCNEDKVNSSKIETTALNENSHTTNNNTFDHLNCNLRPKNTNELNTVLKDEFVTEDERYYVNQAELCFSKCLNKIVLEDCVTDENVDSVVVVA</sequence>
<feature type="compositionally biased region" description="Polar residues" evidence="1">
    <location>
        <begin position="1"/>
        <end position="17"/>
    </location>
</feature>
<evidence type="ECO:0000313" key="2">
    <source>
        <dbReference type="EMBL" id="JAS10410.1"/>
    </source>
</evidence>
<dbReference type="AlphaFoldDB" id="A0A1B6CAZ4"/>
<feature type="non-terminal residue" evidence="2">
    <location>
        <position position="169"/>
    </location>
</feature>
<reference evidence="2" key="1">
    <citation type="submission" date="2015-12" db="EMBL/GenBank/DDBJ databases">
        <title>De novo transcriptome assembly of four potential Pierce s Disease insect vectors from Arizona vineyards.</title>
        <authorList>
            <person name="Tassone E.E."/>
        </authorList>
    </citation>
    <scope>NUCLEOTIDE SEQUENCE</scope>
</reference>
<feature type="non-terminal residue" evidence="2">
    <location>
        <position position="1"/>
    </location>
</feature>
<organism evidence="2">
    <name type="scientific">Clastoptera arizonana</name>
    <name type="common">Arizona spittle bug</name>
    <dbReference type="NCBI Taxonomy" id="38151"/>
    <lineage>
        <taxon>Eukaryota</taxon>
        <taxon>Metazoa</taxon>
        <taxon>Ecdysozoa</taxon>
        <taxon>Arthropoda</taxon>
        <taxon>Hexapoda</taxon>
        <taxon>Insecta</taxon>
        <taxon>Pterygota</taxon>
        <taxon>Neoptera</taxon>
        <taxon>Paraneoptera</taxon>
        <taxon>Hemiptera</taxon>
        <taxon>Auchenorrhyncha</taxon>
        <taxon>Cercopoidea</taxon>
        <taxon>Clastopteridae</taxon>
        <taxon>Clastoptera</taxon>
    </lineage>
</organism>
<name>A0A1B6CAZ4_9HEMI</name>
<proteinExistence type="predicted"/>
<accession>A0A1B6CAZ4</accession>
<gene>
    <name evidence="2" type="ORF">g.2435</name>
</gene>
<feature type="region of interest" description="Disordered" evidence="1">
    <location>
        <begin position="1"/>
        <end position="22"/>
    </location>
</feature>
<protein>
    <submittedName>
        <fullName evidence="2">Uncharacterized protein</fullName>
    </submittedName>
</protein>
<evidence type="ECO:0000256" key="1">
    <source>
        <dbReference type="SAM" id="MobiDB-lite"/>
    </source>
</evidence>